<evidence type="ECO:0000313" key="2">
    <source>
        <dbReference type="WBParaSite" id="scaffold53927_cov305.g25614"/>
    </source>
</evidence>
<sequence length="195" mass="21971">LKNIPYSGRKCNKPGQHGLRIRVCARRTSFTRDDVNHNYTINYKIFAKLGFTYSHKTFVIEKNETIFGSINKITKLLEPPLKKDATISIFTILLGTNDTLFAKLVDGNGKELFDYTPSAKFLISMLFKNGTGNEKTIQKIADEGNEALPLLGVDMEGWNEGPNLLDAMEFPDNPCHLILKFNANKINSTNQCVRI</sequence>
<dbReference type="WBParaSite" id="scaffold53927_cov305.g25614">
    <property type="protein sequence ID" value="scaffold53927_cov305.g25614"/>
    <property type="gene ID" value="scaffold53927_cov305.g25614"/>
</dbReference>
<organism evidence="1 2">
    <name type="scientific">Meloidogyne javanica</name>
    <name type="common">Root-knot nematode worm</name>
    <dbReference type="NCBI Taxonomy" id="6303"/>
    <lineage>
        <taxon>Eukaryota</taxon>
        <taxon>Metazoa</taxon>
        <taxon>Ecdysozoa</taxon>
        <taxon>Nematoda</taxon>
        <taxon>Chromadorea</taxon>
        <taxon>Rhabditida</taxon>
        <taxon>Tylenchina</taxon>
        <taxon>Tylenchomorpha</taxon>
        <taxon>Tylenchoidea</taxon>
        <taxon>Meloidogynidae</taxon>
        <taxon>Meloidogyninae</taxon>
        <taxon>Meloidogyne</taxon>
        <taxon>Meloidogyne incognita group</taxon>
    </lineage>
</organism>
<evidence type="ECO:0000313" key="1">
    <source>
        <dbReference type="Proteomes" id="UP000887561"/>
    </source>
</evidence>
<dbReference type="AlphaFoldDB" id="A0A915MXT6"/>
<keyword evidence="1" id="KW-1185">Reference proteome</keyword>
<proteinExistence type="predicted"/>
<dbReference type="Proteomes" id="UP000887561">
    <property type="component" value="Unplaced"/>
</dbReference>
<accession>A0A915MXT6</accession>
<reference evidence="2" key="1">
    <citation type="submission" date="2022-11" db="UniProtKB">
        <authorList>
            <consortium name="WormBaseParasite"/>
        </authorList>
    </citation>
    <scope>IDENTIFICATION</scope>
</reference>
<protein>
    <submittedName>
        <fullName evidence="2">Uncharacterized protein</fullName>
    </submittedName>
</protein>
<name>A0A915MXT6_MELJA</name>